<dbReference type="VEuPathDB" id="FungiDB:HCDG_00244"/>
<evidence type="ECO:0000313" key="3">
    <source>
        <dbReference type="EMBL" id="EER44665.1"/>
    </source>
</evidence>
<evidence type="ECO:0000256" key="2">
    <source>
        <dbReference type="SAM" id="Phobius"/>
    </source>
</evidence>
<dbReference type="OrthoDB" id="10455599at2759"/>
<feature type="region of interest" description="Disordered" evidence="1">
    <location>
        <begin position="309"/>
        <end position="332"/>
    </location>
</feature>
<keyword evidence="2" id="KW-1133">Transmembrane helix</keyword>
<keyword evidence="2" id="KW-0812">Transmembrane</keyword>
<feature type="transmembrane region" description="Helical" evidence="2">
    <location>
        <begin position="96"/>
        <end position="118"/>
    </location>
</feature>
<dbReference type="Proteomes" id="UP000002624">
    <property type="component" value="Unassembled WGS sequence"/>
</dbReference>
<reference evidence="4" key="1">
    <citation type="submission" date="2009-05" db="EMBL/GenBank/DDBJ databases">
        <title>The genome sequence of Ajellomyces capsulatus strain H143.</title>
        <authorList>
            <person name="Champion M."/>
            <person name="Cuomo C.A."/>
            <person name="Ma L.-J."/>
            <person name="Henn M.R."/>
            <person name="Sil A."/>
            <person name="Goldman B."/>
            <person name="Young S.K."/>
            <person name="Kodira C.D."/>
            <person name="Zeng Q."/>
            <person name="Koehrsen M."/>
            <person name="Alvarado L."/>
            <person name="Berlin A.M."/>
            <person name="Borenstein D."/>
            <person name="Chen Z."/>
            <person name="Engels R."/>
            <person name="Freedman E."/>
            <person name="Gellesch M."/>
            <person name="Goldberg J."/>
            <person name="Griggs A."/>
            <person name="Gujja S."/>
            <person name="Heiman D.I."/>
            <person name="Hepburn T.A."/>
            <person name="Howarth C."/>
            <person name="Jen D."/>
            <person name="Larson L."/>
            <person name="Lewis B."/>
            <person name="Mehta T."/>
            <person name="Park D."/>
            <person name="Pearson M."/>
            <person name="Roberts A."/>
            <person name="Saif S."/>
            <person name="Shea T.D."/>
            <person name="Shenoy N."/>
            <person name="Sisk P."/>
            <person name="Stolte C."/>
            <person name="Sykes S."/>
            <person name="Walk T."/>
            <person name="White J."/>
            <person name="Yandava C."/>
            <person name="Klein B."/>
            <person name="McEwen J.G."/>
            <person name="Puccia R."/>
            <person name="Goldman G.H."/>
            <person name="Felipe M.S."/>
            <person name="Nino-Vega G."/>
            <person name="San-Blas G."/>
            <person name="Taylor J.W."/>
            <person name="Mendoza L."/>
            <person name="Galagan J.E."/>
            <person name="Nusbaum C."/>
            <person name="Birren B.W."/>
        </authorList>
    </citation>
    <scope>NUCLEOTIDE SEQUENCE [LARGE SCALE GENOMIC DNA]</scope>
    <source>
        <strain evidence="4">H143</strain>
    </source>
</reference>
<gene>
    <name evidence="3" type="ORF">HCDG_00244</name>
</gene>
<dbReference type="EMBL" id="GG692419">
    <property type="protein sequence ID" value="EER44665.1"/>
    <property type="molecule type" value="Genomic_DNA"/>
</dbReference>
<proteinExistence type="predicted"/>
<organism evidence="3 4">
    <name type="scientific">Ajellomyces capsulatus (strain H143)</name>
    <name type="common">Darling's disease fungus</name>
    <name type="synonym">Histoplasma capsulatum</name>
    <dbReference type="NCBI Taxonomy" id="544712"/>
    <lineage>
        <taxon>Eukaryota</taxon>
        <taxon>Fungi</taxon>
        <taxon>Dikarya</taxon>
        <taxon>Ascomycota</taxon>
        <taxon>Pezizomycotina</taxon>
        <taxon>Eurotiomycetes</taxon>
        <taxon>Eurotiomycetidae</taxon>
        <taxon>Onygenales</taxon>
        <taxon>Ajellomycetaceae</taxon>
        <taxon>Histoplasma</taxon>
    </lineage>
</organism>
<dbReference type="AlphaFoldDB" id="C6H4P3"/>
<sequence length="332" mass="36572">MDPAWIRVSECQPGKVALIKKDLCIGTPKLLSFGAQRSYFRVPVCPRSGQSINPESPSCCTATVRLKIAIPDGREGKDEDRKAEARDEWLRDSRCLVSNVVASIALSNVVFLGTIYRFDAVLMDRKKCHRWNLWGTGRARGCTTAKKFILAAQRTEASHQPLGASRSTGLHSIEYTVMEEPSALRSQLLGQRRQRRITTAYGLVDCFTITLGLKSDWLSSLADVEIDVMVDWLSRKTAPKWSWDSWMNKNMLGTTKPSQYGGVSGAGWNPRSVIAGIPAIDRQPSAWMEAIVQSGLQLSWHCFLDGCDPDGEEPRTPARGGDGCPSGGLSPD</sequence>
<evidence type="ECO:0000256" key="1">
    <source>
        <dbReference type="SAM" id="MobiDB-lite"/>
    </source>
</evidence>
<protein>
    <submittedName>
        <fullName evidence="3">Uncharacterized protein</fullName>
    </submittedName>
</protein>
<accession>C6H4P3</accession>
<dbReference type="HOGENOM" id="CLU_836690_0_0_1"/>
<keyword evidence="2" id="KW-0472">Membrane</keyword>
<name>C6H4P3_AJECH</name>
<evidence type="ECO:0000313" key="4">
    <source>
        <dbReference type="Proteomes" id="UP000002624"/>
    </source>
</evidence>